<name>A0A9D4C915_DREPO</name>
<protein>
    <submittedName>
        <fullName evidence="1">Uncharacterized protein</fullName>
    </submittedName>
</protein>
<proteinExistence type="predicted"/>
<reference evidence="1" key="2">
    <citation type="submission" date="2020-11" db="EMBL/GenBank/DDBJ databases">
        <authorList>
            <person name="McCartney M.A."/>
            <person name="Auch B."/>
            <person name="Kono T."/>
            <person name="Mallez S."/>
            <person name="Becker A."/>
            <person name="Gohl D.M."/>
            <person name="Silverstein K.A.T."/>
            <person name="Koren S."/>
            <person name="Bechman K.B."/>
            <person name="Herman A."/>
            <person name="Abrahante J.E."/>
            <person name="Garbe J."/>
        </authorList>
    </citation>
    <scope>NUCLEOTIDE SEQUENCE</scope>
    <source>
        <strain evidence="1">Duluth1</strain>
        <tissue evidence="1">Whole animal</tissue>
    </source>
</reference>
<evidence type="ECO:0000313" key="2">
    <source>
        <dbReference type="Proteomes" id="UP000828390"/>
    </source>
</evidence>
<evidence type="ECO:0000313" key="1">
    <source>
        <dbReference type="EMBL" id="KAH3719742.1"/>
    </source>
</evidence>
<dbReference type="Proteomes" id="UP000828390">
    <property type="component" value="Unassembled WGS sequence"/>
</dbReference>
<dbReference type="AlphaFoldDB" id="A0A9D4C915"/>
<gene>
    <name evidence="1" type="ORF">DPMN_062613</name>
</gene>
<organism evidence="1 2">
    <name type="scientific">Dreissena polymorpha</name>
    <name type="common">Zebra mussel</name>
    <name type="synonym">Mytilus polymorpha</name>
    <dbReference type="NCBI Taxonomy" id="45954"/>
    <lineage>
        <taxon>Eukaryota</taxon>
        <taxon>Metazoa</taxon>
        <taxon>Spiralia</taxon>
        <taxon>Lophotrochozoa</taxon>
        <taxon>Mollusca</taxon>
        <taxon>Bivalvia</taxon>
        <taxon>Autobranchia</taxon>
        <taxon>Heteroconchia</taxon>
        <taxon>Euheterodonta</taxon>
        <taxon>Imparidentia</taxon>
        <taxon>Neoheterodontei</taxon>
        <taxon>Myida</taxon>
        <taxon>Dreissenoidea</taxon>
        <taxon>Dreissenidae</taxon>
        <taxon>Dreissena</taxon>
    </lineage>
</organism>
<keyword evidence="2" id="KW-1185">Reference proteome</keyword>
<sequence length="69" mass="7941">MATRRQLKAWNSCTRAGFIVWSGADNRKNFWNLVRSERTGEVAAKAICKYPGKCSQIRYDTKFALKQNV</sequence>
<comment type="caution">
    <text evidence="1">The sequence shown here is derived from an EMBL/GenBank/DDBJ whole genome shotgun (WGS) entry which is preliminary data.</text>
</comment>
<dbReference type="EMBL" id="JAIWYP010000013">
    <property type="protein sequence ID" value="KAH3719742.1"/>
    <property type="molecule type" value="Genomic_DNA"/>
</dbReference>
<reference evidence="1" key="1">
    <citation type="journal article" date="2019" name="bioRxiv">
        <title>The Genome of the Zebra Mussel, Dreissena polymorpha: A Resource for Invasive Species Research.</title>
        <authorList>
            <person name="McCartney M.A."/>
            <person name="Auch B."/>
            <person name="Kono T."/>
            <person name="Mallez S."/>
            <person name="Zhang Y."/>
            <person name="Obille A."/>
            <person name="Becker A."/>
            <person name="Abrahante J.E."/>
            <person name="Garbe J."/>
            <person name="Badalamenti J.P."/>
            <person name="Herman A."/>
            <person name="Mangelson H."/>
            <person name="Liachko I."/>
            <person name="Sullivan S."/>
            <person name="Sone E.D."/>
            <person name="Koren S."/>
            <person name="Silverstein K.A.T."/>
            <person name="Beckman K.B."/>
            <person name="Gohl D.M."/>
        </authorList>
    </citation>
    <scope>NUCLEOTIDE SEQUENCE</scope>
    <source>
        <strain evidence="1">Duluth1</strain>
        <tissue evidence="1">Whole animal</tissue>
    </source>
</reference>
<accession>A0A9D4C915</accession>